<evidence type="ECO:0000313" key="13">
    <source>
        <dbReference type="Proteomes" id="UP000049023"/>
    </source>
</evidence>
<dbReference type="EMBL" id="CNFU01001053">
    <property type="protein sequence ID" value="CKS95004.1"/>
    <property type="molecule type" value="Genomic_DNA"/>
</dbReference>
<reference evidence="8 9" key="1">
    <citation type="submission" date="2015-03" db="EMBL/GenBank/DDBJ databases">
        <authorList>
            <consortium name="Pathogen Informatics"/>
        </authorList>
    </citation>
    <scope>NUCLEOTIDE SEQUENCE [LARGE SCALE GENOMIC DNA]</scope>
    <source>
        <strain evidence="4 13">Bir 187</strain>
        <strain evidence="3 10">C09601061</strain>
        <strain evidence="5 9">G09801536</strain>
        <strain evidence="2 11">H09601792</strain>
        <strain evidence="7 8">M09401471</strain>
        <strain evidence="6 12">P00601463</strain>
    </source>
</reference>
<dbReference type="Proteomes" id="UP000046680">
    <property type="component" value="Unassembled WGS sequence"/>
</dbReference>
<dbReference type="Pfam" id="PF10056">
    <property type="entry name" value="DUF2293"/>
    <property type="match status" value="1"/>
</dbReference>
<proteinExistence type="predicted"/>
<evidence type="ECO:0000313" key="8">
    <source>
        <dbReference type="Proteomes" id="UP000044938"/>
    </source>
</evidence>
<evidence type="ECO:0000313" key="3">
    <source>
        <dbReference type="EMBL" id="CFR87561.1"/>
    </source>
</evidence>
<evidence type="ECO:0000313" key="9">
    <source>
        <dbReference type="Proteomes" id="UP000045842"/>
    </source>
</evidence>
<gene>
    <name evidence="3" type="ORF">ERS007657_02606</name>
    <name evidence="5" type="ORF">ERS007679_04462</name>
    <name evidence="2" type="ORF">ERS007688_04427</name>
    <name evidence="7" type="ORF">ERS007720_04807</name>
    <name evidence="6" type="ORF">ERS007741_04235</name>
    <name evidence="4" type="ORF">ERS027661_03738</name>
</gene>
<dbReference type="Proteomes" id="UP000046947">
    <property type="component" value="Unassembled WGS sequence"/>
</dbReference>
<evidence type="ECO:0000313" key="10">
    <source>
        <dbReference type="Proteomes" id="UP000046680"/>
    </source>
</evidence>
<evidence type="ECO:0000313" key="11">
    <source>
        <dbReference type="Proteomes" id="UP000046947"/>
    </source>
</evidence>
<accession>A0A0E7ZWZ9</accession>
<dbReference type="EMBL" id="CFOH01001323">
    <property type="protein sequence ID" value="CFE83324.1"/>
    <property type="molecule type" value="Genomic_DNA"/>
</dbReference>
<dbReference type="EMBL" id="CGCX01001040">
    <property type="protein sequence ID" value="CFR87561.1"/>
    <property type="molecule type" value="Genomic_DNA"/>
</dbReference>
<evidence type="ECO:0000313" key="2">
    <source>
        <dbReference type="EMBL" id="CFE83324.1"/>
    </source>
</evidence>
<dbReference type="Proteomes" id="UP000045842">
    <property type="component" value="Unassembled WGS sequence"/>
</dbReference>
<evidence type="ECO:0000313" key="5">
    <source>
        <dbReference type="EMBL" id="COW90938.1"/>
    </source>
</evidence>
<dbReference type="InterPro" id="IPR018744">
    <property type="entry name" value="DUF2293"/>
</dbReference>
<dbReference type="EMBL" id="CSAD01001152">
    <property type="protein sequence ID" value="COW90938.1"/>
    <property type="molecule type" value="Genomic_DNA"/>
</dbReference>
<evidence type="ECO:0000313" key="4">
    <source>
        <dbReference type="EMBL" id="CKS95004.1"/>
    </source>
</evidence>
<organism evidence="6 12">
    <name type="scientific">Mycobacterium tuberculosis</name>
    <dbReference type="NCBI Taxonomy" id="1773"/>
    <lineage>
        <taxon>Bacteria</taxon>
        <taxon>Bacillati</taxon>
        <taxon>Actinomycetota</taxon>
        <taxon>Actinomycetes</taxon>
        <taxon>Mycobacteriales</taxon>
        <taxon>Mycobacteriaceae</taxon>
        <taxon>Mycobacterium</taxon>
        <taxon>Mycobacterium tuberculosis complex</taxon>
    </lineage>
</organism>
<dbReference type="Proteomes" id="UP000048600">
    <property type="component" value="Unassembled WGS sequence"/>
</dbReference>
<name>A0A0E7ZWZ9_MYCTX</name>
<dbReference type="PANTHER" id="PTHR38113:SF2">
    <property type="entry name" value="DUF2293 DOMAIN-CONTAINING PROTEIN"/>
    <property type="match status" value="1"/>
</dbReference>
<dbReference type="PANTHER" id="PTHR38113">
    <property type="match status" value="1"/>
</dbReference>
<evidence type="ECO:0000259" key="1">
    <source>
        <dbReference type="Pfam" id="PF10056"/>
    </source>
</evidence>
<dbReference type="AlphaFoldDB" id="A0A0E7ZWZ9"/>
<feature type="domain" description="DUF2293" evidence="1">
    <location>
        <begin position="2"/>
        <end position="45"/>
    </location>
</feature>
<evidence type="ECO:0000313" key="12">
    <source>
        <dbReference type="Proteomes" id="UP000048600"/>
    </source>
</evidence>
<dbReference type="EMBL" id="CHKL01000825">
    <property type="protein sequence ID" value="COX34883.1"/>
    <property type="molecule type" value="Genomic_DNA"/>
</dbReference>
<evidence type="ECO:0000313" key="7">
    <source>
        <dbReference type="EMBL" id="COX69900.1"/>
    </source>
</evidence>
<dbReference type="EMBL" id="CSAJ01001177">
    <property type="protein sequence ID" value="COX69900.1"/>
    <property type="molecule type" value="Genomic_DNA"/>
</dbReference>
<sequence length="49" mass="5662">MRLAVAASVRHIDTSFDELLMSGVDRETARHRVGEHVEEVLRDWRATSR</sequence>
<evidence type="ECO:0000313" key="6">
    <source>
        <dbReference type="EMBL" id="COX34883.1"/>
    </source>
</evidence>
<dbReference type="Proteomes" id="UP000049023">
    <property type="component" value="Unassembled WGS sequence"/>
</dbReference>
<protein>
    <submittedName>
        <fullName evidence="6">Putative arginine and alanine rich protein</fullName>
    </submittedName>
</protein>
<dbReference type="Proteomes" id="UP000044938">
    <property type="component" value="Unassembled WGS sequence"/>
</dbReference>